<keyword evidence="6" id="KW-0223">Dioxygenase</keyword>
<proteinExistence type="predicted"/>
<dbReference type="Pfam" id="PF13640">
    <property type="entry name" value="2OG-FeII_Oxy_3"/>
    <property type="match status" value="1"/>
</dbReference>
<dbReference type="SUPFAM" id="SSF144232">
    <property type="entry name" value="HIT/MYND zinc finger-like"/>
    <property type="match status" value="1"/>
</dbReference>
<organism evidence="11 12">
    <name type="scientific">Felis catus</name>
    <name type="common">Cat</name>
    <name type="synonym">Felis silvestris catus</name>
    <dbReference type="NCBI Taxonomy" id="9685"/>
    <lineage>
        <taxon>Eukaryota</taxon>
        <taxon>Metazoa</taxon>
        <taxon>Chordata</taxon>
        <taxon>Craniata</taxon>
        <taxon>Vertebrata</taxon>
        <taxon>Euteleostomi</taxon>
        <taxon>Mammalia</taxon>
        <taxon>Eutheria</taxon>
        <taxon>Laurasiatheria</taxon>
        <taxon>Carnivora</taxon>
        <taxon>Feliformia</taxon>
        <taxon>Felidae</taxon>
        <taxon>Felinae</taxon>
        <taxon>Felis</taxon>
    </lineage>
</organism>
<evidence type="ECO:0000256" key="8">
    <source>
        <dbReference type="PROSITE-ProRule" id="PRU00134"/>
    </source>
</evidence>
<dbReference type="GeneTree" id="ENSGT00940000155704"/>
<keyword evidence="2" id="KW-0479">Metal-binding</keyword>
<dbReference type="PANTHER" id="PTHR12907:SF4">
    <property type="entry name" value="EGL NINE HOMOLOG 1"/>
    <property type="match status" value="1"/>
</dbReference>
<feature type="domain" description="MYND-type" evidence="10">
    <location>
        <begin position="21"/>
        <end position="58"/>
    </location>
</feature>
<feature type="compositionally biased region" description="Pro residues" evidence="9">
    <location>
        <begin position="77"/>
        <end position="87"/>
    </location>
</feature>
<dbReference type="Proteomes" id="UP000823872">
    <property type="component" value="Chromosome D2"/>
</dbReference>
<sequence>MANDSGGPGGPSPSERDRQYCELCGKMENLLRCSRCRSSFYCSKEHQRQDWKKHKLVCQGGEGAPGPGAGQHRHPGSAPPASAPPPRAGGAGAREARKAVQRRDSAAAVENAGARAAGDAAKAKAKPAADPAAAAPPLRAAAGGQGQAAAAAAEVEPAKEEALARASQYQEKANLYPPSNTPGEGLSHGGGLRPNGQTKPLPALKLALEYIVPCMNKHGICVVDDFLGKETGQQIGDEVRALHDTGKFTDGQLVSQKSDSSKDIRGDKITWIEGKEPGCETIGRLMSSMDDLIRHCNGKLGNYKINGRTKVSGGILRIFPEGKAQFADIEPKFDRLLFFWSDRRNPHEVQPAYATRYAITVWYFDADERARAKVKYLTGEKGVRVELNKPSDSISKDVL</sequence>
<reference evidence="11" key="2">
    <citation type="submission" date="2025-08" db="UniProtKB">
        <authorList>
            <consortium name="Ensembl"/>
        </authorList>
    </citation>
    <scope>IDENTIFICATION</scope>
    <source>
        <strain evidence="11">breed Abyssinian</strain>
    </source>
</reference>
<name>A0ABI7XK27_FELCA</name>
<protein>
    <recommendedName>
        <fullName evidence="10">MYND-type domain-containing protein</fullName>
    </recommendedName>
</protein>
<feature type="compositionally biased region" description="Low complexity" evidence="9">
    <location>
        <begin position="106"/>
        <end position="140"/>
    </location>
</feature>
<keyword evidence="7" id="KW-0560">Oxidoreductase</keyword>
<evidence type="ECO:0000256" key="2">
    <source>
        <dbReference type="ARBA" id="ARBA00022723"/>
    </source>
</evidence>
<evidence type="ECO:0000256" key="1">
    <source>
        <dbReference type="ARBA" id="ARBA00001961"/>
    </source>
</evidence>
<dbReference type="PROSITE" id="PS01360">
    <property type="entry name" value="ZF_MYND_1"/>
    <property type="match status" value="1"/>
</dbReference>
<dbReference type="PANTHER" id="PTHR12907">
    <property type="entry name" value="EGL NINE HOMOLOG-RELATED"/>
    <property type="match status" value="1"/>
</dbReference>
<keyword evidence="12" id="KW-1185">Reference proteome</keyword>
<accession>A0ABI7XK27</accession>
<evidence type="ECO:0000256" key="3">
    <source>
        <dbReference type="ARBA" id="ARBA00022771"/>
    </source>
</evidence>
<evidence type="ECO:0000256" key="9">
    <source>
        <dbReference type="SAM" id="MobiDB-lite"/>
    </source>
</evidence>
<reference evidence="11" key="3">
    <citation type="submission" date="2025-09" db="UniProtKB">
        <authorList>
            <consortium name="Ensembl"/>
        </authorList>
    </citation>
    <scope>IDENTIFICATION</scope>
    <source>
        <strain evidence="11">breed Abyssinian</strain>
    </source>
</reference>
<dbReference type="RefSeq" id="XP_023096183.2">
    <property type="nucleotide sequence ID" value="XM_023240415.2"/>
</dbReference>
<evidence type="ECO:0000256" key="7">
    <source>
        <dbReference type="ARBA" id="ARBA00023002"/>
    </source>
</evidence>
<keyword evidence="3 8" id="KW-0863">Zinc-finger</keyword>
<evidence type="ECO:0000256" key="5">
    <source>
        <dbReference type="ARBA" id="ARBA00022896"/>
    </source>
</evidence>
<dbReference type="InterPro" id="IPR006620">
    <property type="entry name" value="Pro_4_hyd_alph"/>
</dbReference>
<comment type="cofactor">
    <cofactor evidence="1">
        <name>L-ascorbate</name>
        <dbReference type="ChEBI" id="CHEBI:38290"/>
    </cofactor>
</comment>
<evidence type="ECO:0000313" key="11">
    <source>
        <dbReference type="Ensembl" id="ENSFCTP00005022878.1"/>
    </source>
</evidence>
<reference evidence="11 12" key="1">
    <citation type="submission" date="2021-02" db="EMBL/GenBank/DDBJ databases">
        <title>Safari Cat Assemblies.</title>
        <authorList>
            <person name="Bredemeyer K.R."/>
            <person name="Murphy W.J."/>
        </authorList>
    </citation>
    <scope>NUCLEOTIDE SEQUENCE [LARGE SCALE GENOMIC DNA]</scope>
</reference>
<feature type="region of interest" description="Disordered" evidence="9">
    <location>
        <begin position="57"/>
        <end position="140"/>
    </location>
</feature>
<evidence type="ECO:0000313" key="12">
    <source>
        <dbReference type="Proteomes" id="UP000823872"/>
    </source>
</evidence>
<dbReference type="InterPro" id="IPR051559">
    <property type="entry name" value="HIF_prolyl_hydroxylases"/>
</dbReference>
<dbReference type="Pfam" id="PF01753">
    <property type="entry name" value="zf-MYND"/>
    <property type="match status" value="1"/>
</dbReference>
<dbReference type="Gene3D" id="2.60.120.620">
    <property type="entry name" value="q2cbj1_9rhob like domain"/>
    <property type="match status" value="2"/>
</dbReference>
<evidence type="ECO:0000256" key="6">
    <source>
        <dbReference type="ARBA" id="ARBA00022964"/>
    </source>
</evidence>
<feature type="compositionally biased region" description="Gly residues" evidence="9">
    <location>
        <begin position="60"/>
        <end position="69"/>
    </location>
</feature>
<dbReference type="PROSITE" id="PS50865">
    <property type="entry name" value="ZF_MYND_2"/>
    <property type="match status" value="1"/>
</dbReference>
<dbReference type="Gene3D" id="6.10.140.2220">
    <property type="match status" value="1"/>
</dbReference>
<feature type="compositionally biased region" description="Basic and acidic residues" evidence="9">
    <location>
        <begin position="94"/>
        <end position="105"/>
    </location>
</feature>
<dbReference type="GeneID" id="101089964"/>
<keyword evidence="5" id="KW-0847">Vitamin C</keyword>
<dbReference type="Ensembl" id="ENSFCTT00005033761.1">
    <property type="protein sequence ID" value="ENSFCTP00005022878.1"/>
    <property type="gene ID" value="ENSFCTG00005011917.1"/>
</dbReference>
<keyword evidence="4" id="KW-0862">Zinc</keyword>
<evidence type="ECO:0000259" key="10">
    <source>
        <dbReference type="PROSITE" id="PS50865"/>
    </source>
</evidence>
<dbReference type="InterPro" id="IPR044862">
    <property type="entry name" value="Pro_4_hyd_alph_FE2OG_OXY"/>
</dbReference>
<dbReference type="SMART" id="SM00702">
    <property type="entry name" value="P4Hc"/>
    <property type="match status" value="1"/>
</dbReference>
<dbReference type="InterPro" id="IPR002893">
    <property type="entry name" value="Znf_MYND"/>
</dbReference>
<feature type="region of interest" description="Disordered" evidence="9">
    <location>
        <begin position="174"/>
        <end position="197"/>
    </location>
</feature>
<evidence type="ECO:0000256" key="4">
    <source>
        <dbReference type="ARBA" id="ARBA00022833"/>
    </source>
</evidence>
<gene>
    <name evidence="11" type="primary">EGLN1</name>
</gene>